<dbReference type="OrthoDB" id="9814075at2"/>
<dbReference type="Proteomes" id="UP000003240">
    <property type="component" value="Unassembled WGS sequence"/>
</dbReference>
<reference evidence="2 3" key="1">
    <citation type="journal article" date="2011" name="EMBO J.">
        <title>Structural diversity of bacterial flagellar motors.</title>
        <authorList>
            <person name="Chen S."/>
            <person name="Beeby M."/>
            <person name="Murphy G.E."/>
            <person name="Leadbetter J.R."/>
            <person name="Hendrixson D.R."/>
            <person name="Briegel A."/>
            <person name="Li Z."/>
            <person name="Shi J."/>
            <person name="Tocheva E.I."/>
            <person name="Muller A."/>
            <person name="Dobro M.J."/>
            <person name="Jensen G.J."/>
        </authorList>
    </citation>
    <scope>NUCLEOTIDE SEQUENCE [LARGE SCALE GENOMIC DNA]</scope>
    <source>
        <strain evidence="2 3">DSM 6540</strain>
    </source>
</reference>
<evidence type="ECO:0000313" key="3">
    <source>
        <dbReference type="Proteomes" id="UP000003240"/>
    </source>
</evidence>
<organism evidence="2 3">
    <name type="scientific">Acetonema longum DSM 6540</name>
    <dbReference type="NCBI Taxonomy" id="1009370"/>
    <lineage>
        <taxon>Bacteria</taxon>
        <taxon>Bacillati</taxon>
        <taxon>Bacillota</taxon>
        <taxon>Negativicutes</taxon>
        <taxon>Acetonemataceae</taxon>
        <taxon>Acetonema</taxon>
    </lineage>
</organism>
<dbReference type="GO" id="GO:0016491">
    <property type="term" value="F:oxidoreductase activity"/>
    <property type="evidence" value="ECO:0007669"/>
    <property type="project" value="InterPro"/>
</dbReference>
<dbReference type="PANTHER" id="PTHR23026:SF123">
    <property type="entry name" value="NAD(P)H NITROREDUCTASE RV3131-RELATED"/>
    <property type="match status" value="1"/>
</dbReference>
<gene>
    <name evidence="2" type="ORF">ALO_01524</name>
</gene>
<accession>F7NE42</accession>
<evidence type="ECO:0000259" key="1">
    <source>
        <dbReference type="Pfam" id="PF14512"/>
    </source>
</evidence>
<sequence>MQIPAEKWYPAIEKRRSRRQYNQEPIPEAIWRQLAVFIKDLNREISGARAVLVDEAPSSIFKGAIGPYGKVKGAPAYVAVIGDMREPMVQETVGYLGECIILEATAHDLATCWIGGFFRPKAVAGQIPLFGQERILAVSPLGYVSSDYTWEEKILSGFGNAFKRKSLDSLCTGLEPEKWPEWMKPALEAARQAPSAVNRQPWKFVLDENSVTIQIDEEAHNHDISKRLDCGIAMLHLEVGALHAGAEGYWEPLTGQAVAKYTVE</sequence>
<dbReference type="Gene3D" id="3.40.109.10">
    <property type="entry name" value="NADH Oxidase"/>
    <property type="match status" value="1"/>
</dbReference>
<feature type="domain" description="Putative nitroreductase TM1586" evidence="1">
    <location>
        <begin position="9"/>
        <end position="241"/>
    </location>
</feature>
<protein>
    <submittedName>
        <fullName evidence="2">Nitroreductase</fullName>
    </submittedName>
</protein>
<dbReference type="InterPro" id="IPR029478">
    <property type="entry name" value="TM1586_NiRdase"/>
</dbReference>
<dbReference type="CDD" id="cd02062">
    <property type="entry name" value="Nitro_FMN_reductase"/>
    <property type="match status" value="1"/>
</dbReference>
<proteinExistence type="predicted"/>
<dbReference type="eggNOG" id="COG0778">
    <property type="taxonomic scope" value="Bacteria"/>
</dbReference>
<dbReference type="AlphaFoldDB" id="F7NE42"/>
<dbReference type="EMBL" id="AFGF01000015">
    <property type="protein sequence ID" value="EGO65697.1"/>
    <property type="molecule type" value="Genomic_DNA"/>
</dbReference>
<dbReference type="PANTHER" id="PTHR23026">
    <property type="entry name" value="NADPH NITROREDUCTASE"/>
    <property type="match status" value="1"/>
</dbReference>
<dbReference type="InterPro" id="IPR000415">
    <property type="entry name" value="Nitroreductase-like"/>
</dbReference>
<dbReference type="SUPFAM" id="SSF55469">
    <property type="entry name" value="FMN-dependent nitroreductase-like"/>
    <property type="match status" value="1"/>
</dbReference>
<dbReference type="STRING" id="1009370.ALO_01524"/>
<keyword evidence="3" id="KW-1185">Reference proteome</keyword>
<dbReference type="RefSeq" id="WP_004092083.1">
    <property type="nucleotide sequence ID" value="NZ_AFGF01000015.1"/>
</dbReference>
<name>F7NE42_9FIRM</name>
<dbReference type="Gene3D" id="3.40.109.30">
    <property type="entry name" value="putative nitroreductase (tm1586), domain 2"/>
    <property type="match status" value="1"/>
</dbReference>
<comment type="caution">
    <text evidence="2">The sequence shown here is derived from an EMBL/GenBank/DDBJ whole genome shotgun (WGS) entry which is preliminary data.</text>
</comment>
<dbReference type="InterPro" id="IPR050627">
    <property type="entry name" value="Nitroreductase/BluB"/>
</dbReference>
<evidence type="ECO:0000313" key="2">
    <source>
        <dbReference type="EMBL" id="EGO65697.1"/>
    </source>
</evidence>
<dbReference type="Pfam" id="PF14512">
    <property type="entry name" value="TM1586_NiRdase"/>
    <property type="match status" value="1"/>
</dbReference>